<feature type="compositionally biased region" description="Basic and acidic residues" evidence="12">
    <location>
        <begin position="191"/>
        <end position="210"/>
    </location>
</feature>
<comment type="caution">
    <text evidence="13">The sequence shown here is derived from an EMBL/GenBank/DDBJ whole genome shotgun (WGS) entry which is preliminary data.</text>
</comment>
<evidence type="ECO:0000256" key="5">
    <source>
        <dbReference type="ARBA" id="ARBA00022553"/>
    </source>
</evidence>
<keyword evidence="6" id="KW-0646">Protease inhibitor</keyword>
<dbReference type="GO" id="GO:0010859">
    <property type="term" value="F:calcium-dependent cysteine-type endopeptidase inhibitor activity"/>
    <property type="evidence" value="ECO:0007669"/>
    <property type="project" value="TreeGrafter"/>
</dbReference>
<feature type="region of interest" description="Disordered" evidence="12">
    <location>
        <begin position="440"/>
        <end position="460"/>
    </location>
</feature>
<feature type="compositionally biased region" description="Basic and acidic residues" evidence="12">
    <location>
        <begin position="678"/>
        <end position="705"/>
    </location>
</feature>
<dbReference type="EMBL" id="JAACNH010000001">
    <property type="protein sequence ID" value="KAG8456358.1"/>
    <property type="molecule type" value="Genomic_DNA"/>
</dbReference>
<feature type="compositionally biased region" description="Low complexity" evidence="12">
    <location>
        <begin position="105"/>
        <end position="119"/>
    </location>
</feature>
<dbReference type="OrthoDB" id="8926414at2759"/>
<evidence type="ECO:0000256" key="12">
    <source>
        <dbReference type="SAM" id="MobiDB-lite"/>
    </source>
</evidence>
<evidence type="ECO:0000256" key="7">
    <source>
        <dbReference type="ARBA" id="ARBA00022704"/>
    </source>
</evidence>
<feature type="compositionally biased region" description="Low complexity" evidence="12">
    <location>
        <begin position="161"/>
        <end position="173"/>
    </location>
</feature>
<dbReference type="GO" id="GO:0005737">
    <property type="term" value="C:cytoplasm"/>
    <property type="evidence" value="ECO:0007669"/>
    <property type="project" value="TreeGrafter"/>
</dbReference>
<comment type="similarity">
    <text evidence="2">Belongs to the protease inhibitor I27 (calpastatin) family.</text>
</comment>
<feature type="region of interest" description="Disordered" evidence="12">
    <location>
        <begin position="580"/>
        <end position="600"/>
    </location>
</feature>
<comment type="function">
    <text evidence="1">Specific inhibition of calpain (calcium-dependent cysteine protease). Plays a key role in postmortem tenderization of meat and have been proposed to be involved in muscle protein degradation in living tissue.</text>
</comment>
<keyword evidence="8" id="KW-0677">Repeat</keyword>
<feature type="region of interest" description="Disordered" evidence="12">
    <location>
        <begin position="490"/>
        <end position="510"/>
    </location>
</feature>
<feature type="compositionally biased region" description="Basic and acidic residues" evidence="12">
    <location>
        <begin position="251"/>
        <end position="285"/>
    </location>
</feature>
<feature type="region of interest" description="Disordered" evidence="12">
    <location>
        <begin position="616"/>
        <end position="781"/>
    </location>
</feature>
<evidence type="ECO:0000256" key="6">
    <source>
        <dbReference type="ARBA" id="ARBA00022690"/>
    </source>
</evidence>
<evidence type="ECO:0000256" key="1">
    <source>
        <dbReference type="ARBA" id="ARBA00002637"/>
    </source>
</evidence>
<dbReference type="Proteomes" id="UP000812440">
    <property type="component" value="Chromosome 1"/>
</dbReference>
<dbReference type="AlphaFoldDB" id="A0A8T2KHM0"/>
<dbReference type="InterPro" id="IPR001259">
    <property type="entry name" value="Prot_inh_calpain"/>
</dbReference>
<evidence type="ECO:0000256" key="4">
    <source>
        <dbReference type="ARBA" id="ARBA00022499"/>
    </source>
</evidence>
<dbReference type="Pfam" id="PF00748">
    <property type="entry name" value="Calpain_inhib"/>
    <property type="match status" value="5"/>
</dbReference>
<evidence type="ECO:0000256" key="10">
    <source>
        <dbReference type="ARBA" id="ARBA00022990"/>
    </source>
</evidence>
<feature type="compositionally biased region" description="Low complexity" evidence="12">
    <location>
        <begin position="640"/>
        <end position="668"/>
    </location>
</feature>
<keyword evidence="7" id="KW-0789">Thiol protease inhibitor</keyword>
<evidence type="ECO:0000256" key="2">
    <source>
        <dbReference type="ARBA" id="ARBA00009487"/>
    </source>
</evidence>
<feature type="compositionally biased region" description="Basic and acidic residues" evidence="12">
    <location>
        <begin position="440"/>
        <end position="449"/>
    </location>
</feature>
<feature type="compositionally biased region" description="Polar residues" evidence="12">
    <location>
        <begin position="355"/>
        <end position="364"/>
    </location>
</feature>
<feature type="compositionally biased region" description="Basic and acidic residues" evidence="12">
    <location>
        <begin position="21"/>
        <end position="45"/>
    </location>
</feature>
<feature type="compositionally biased region" description="Polar residues" evidence="12">
    <location>
        <begin position="322"/>
        <end position="332"/>
    </location>
</feature>
<feature type="compositionally biased region" description="Basic and acidic residues" evidence="12">
    <location>
        <begin position="309"/>
        <end position="319"/>
    </location>
</feature>
<keyword evidence="14" id="KW-1185">Reference proteome</keyword>
<organism evidence="13 14">
    <name type="scientific">Hymenochirus boettgeri</name>
    <name type="common">Congo dwarf clawed frog</name>
    <dbReference type="NCBI Taxonomy" id="247094"/>
    <lineage>
        <taxon>Eukaryota</taxon>
        <taxon>Metazoa</taxon>
        <taxon>Chordata</taxon>
        <taxon>Craniata</taxon>
        <taxon>Vertebrata</taxon>
        <taxon>Euteleostomi</taxon>
        <taxon>Amphibia</taxon>
        <taxon>Batrachia</taxon>
        <taxon>Anura</taxon>
        <taxon>Pipoidea</taxon>
        <taxon>Pipidae</taxon>
        <taxon>Pipinae</taxon>
        <taxon>Hymenochirus</taxon>
    </lineage>
</organism>
<dbReference type="PANTHER" id="PTHR10077:SF0">
    <property type="entry name" value="CALPASTATIN"/>
    <property type="match status" value="1"/>
</dbReference>
<feature type="region of interest" description="Disordered" evidence="12">
    <location>
        <begin position="191"/>
        <end position="410"/>
    </location>
</feature>
<feature type="region of interest" description="Disordered" evidence="12">
    <location>
        <begin position="1"/>
        <end position="173"/>
    </location>
</feature>
<protein>
    <recommendedName>
        <fullName evidence="3">Calpastatin</fullName>
    </recommendedName>
    <alternativeName>
        <fullName evidence="11">Calpain inhibitor</fullName>
    </alternativeName>
</protein>
<dbReference type="PANTHER" id="PTHR10077">
    <property type="entry name" value="CALPASTATIN"/>
    <property type="match status" value="1"/>
</dbReference>
<evidence type="ECO:0000256" key="11">
    <source>
        <dbReference type="ARBA" id="ARBA00033013"/>
    </source>
</evidence>
<gene>
    <name evidence="13" type="ORF">GDO86_002222</name>
</gene>
<evidence type="ECO:0000313" key="14">
    <source>
        <dbReference type="Proteomes" id="UP000812440"/>
    </source>
</evidence>
<proteinExistence type="inferred from homology"/>
<evidence type="ECO:0000256" key="3">
    <source>
        <dbReference type="ARBA" id="ARBA00017619"/>
    </source>
</evidence>
<dbReference type="InterPro" id="IPR026998">
    <property type="entry name" value="Calpastatin"/>
</dbReference>
<feature type="compositionally biased region" description="Basic and acidic residues" evidence="12">
    <location>
        <begin position="120"/>
        <end position="145"/>
    </location>
</feature>
<reference evidence="13" key="1">
    <citation type="thesis" date="2020" institute="ProQuest LLC" country="789 East Eisenhower Parkway, Ann Arbor, MI, USA">
        <title>Comparative Genomics and Chromosome Evolution.</title>
        <authorList>
            <person name="Mudd A.B."/>
        </authorList>
    </citation>
    <scope>NUCLEOTIDE SEQUENCE</scope>
    <source>
        <strain evidence="13">Female2</strain>
        <tissue evidence="13">Blood</tissue>
    </source>
</reference>
<keyword evidence="4" id="KW-1017">Isopeptide bond</keyword>
<feature type="compositionally biased region" description="Basic residues" evidence="12">
    <location>
        <begin position="1"/>
        <end position="13"/>
    </location>
</feature>
<evidence type="ECO:0000256" key="8">
    <source>
        <dbReference type="ARBA" id="ARBA00022737"/>
    </source>
</evidence>
<sequence length="870" mass="91537">MASKPGKGRKHSGAGKGPKPQVEKKDTEASKLPDKKLSEGAEKKPGIPSVSKPAGAQASGTSKAPASSGKTMSTADTQPKQTTKTEPAKSTQSTKPKGPVTGPSATTKPSATKPTAAKPPKQDTKAPPAKSKEGSKSKEEKKPVSAEKTSSRASPSKVTPGSASKESAAVAGAGAVVAAGTTAVAASVLAEIKKDEGKEVKNKEEKKSAEIDSALDDLINTLGGPEDIPESPKFTGPEVKDTTVTSEYVEELGKREDTIPPEYRHLLDGKGEKMAEKKEEGKAMSEDDLVDALSSGFETCQASPQIKKPKLEEKQEIKAKSTAVSTEPSIQSKDVKAKSGETSKQATKKKEGKSKSTAVSTQPCTEGKDGKVTSAKAPKQASESIPSDALDELLGTLEGPQENIPESPIFTGEEVTENITSTYLEELGKREHTIPPEYRKLLDGKDHGKPQSPSAPVEEVPAMTDAELLDEFSKDFECSSFPVVQETPVVKPKESAQVKQSKPEVVASSASTVKAAGATSASMESALEDLLGTLDDPALSIPQSPVYSGPEITETNVATHIEELGKRESTIPPAYRHLLDGKVDGKVVPPPPPPPEEKPMTENELVDVLSMDFACSESPANQPVPPIQPKVSSEEKPAKADAVVVASSAAAVKAAPTPSKKPAATADPLDALSSTLGVRKEDPNSKKPAVDKVKEVSDKGKKEKLGEDEETIPVDYRLKEVKGKDGKPLLPEPEEKPKPMSEDELLDALTEGFDMSPVGPAKSAPVQSSPKKGPGSEEAISCSKASTIQSVAPQSSAAVVQIPDDALDLLSGSLGEREVDPDENKPIVDVVKEKAKSKHIERLGDRDDTIPPEYRNLLDGKDHVSVSYCS</sequence>
<feature type="compositionally biased region" description="Basic and acidic residues" evidence="12">
    <location>
        <begin position="716"/>
        <end position="741"/>
    </location>
</feature>
<accession>A0A8T2KHM0</accession>
<keyword evidence="5" id="KW-0597">Phosphoprotein</keyword>
<feature type="compositionally biased region" description="Polar residues" evidence="12">
    <location>
        <begin position="58"/>
        <end position="95"/>
    </location>
</feature>
<keyword evidence="10" id="KW-0007">Acetylation</keyword>
<keyword evidence="9" id="KW-0832">Ubl conjugation</keyword>
<name>A0A8T2KHM0_9PIPI</name>
<evidence type="ECO:0000313" key="13">
    <source>
        <dbReference type="EMBL" id="KAG8456358.1"/>
    </source>
</evidence>
<evidence type="ECO:0000256" key="9">
    <source>
        <dbReference type="ARBA" id="ARBA00022843"/>
    </source>
</evidence>